<dbReference type="Gene3D" id="3.10.350.10">
    <property type="entry name" value="LysM domain"/>
    <property type="match status" value="1"/>
</dbReference>
<evidence type="ECO:0000313" key="2">
    <source>
        <dbReference type="EMBL" id="RIE01677.1"/>
    </source>
</evidence>
<evidence type="ECO:0000259" key="1">
    <source>
        <dbReference type="PROSITE" id="PS51782"/>
    </source>
</evidence>
<dbReference type="PROSITE" id="PS51782">
    <property type="entry name" value="LYSM"/>
    <property type="match status" value="1"/>
</dbReference>
<sequence>MEYSIQLSFNNGDEKLKIPILPEILEIKGSGNGKTYTVVGLGEINVITARSLKGISFSSFFPAVNYPILQETKAVFLMPAKYVQTIERWMATKRPIRFVFSGHYDINIPVSIESFEWSEIAGSGGDIEYKIELKEYRFYAAQTVTINKKTVSKKPARPNEKQVPKTYKLVAGDSLYKVAQKILGDASRWPEIQKLNGIKDAQLKSLQIGMVIKLPS</sequence>
<dbReference type="EMBL" id="QXJM01000040">
    <property type="protein sequence ID" value="RIE01677.1"/>
    <property type="molecule type" value="Genomic_DNA"/>
</dbReference>
<dbReference type="Pfam" id="PF01476">
    <property type="entry name" value="LysM"/>
    <property type="match status" value="1"/>
</dbReference>
<dbReference type="InterPro" id="IPR018392">
    <property type="entry name" value="LysM"/>
</dbReference>
<dbReference type="AlphaFoldDB" id="A0A398CP64"/>
<gene>
    <name evidence="2" type="ORF">D3H35_23220</name>
</gene>
<protein>
    <submittedName>
        <fullName evidence="2">LysM peptidoglycan-binding domain-containing protein</fullName>
    </submittedName>
</protein>
<feature type="domain" description="LysM" evidence="1">
    <location>
        <begin position="165"/>
        <end position="214"/>
    </location>
</feature>
<dbReference type="SMART" id="SM00257">
    <property type="entry name" value="LysM"/>
    <property type="match status" value="1"/>
</dbReference>
<evidence type="ECO:0000313" key="3">
    <source>
        <dbReference type="Proteomes" id="UP000266340"/>
    </source>
</evidence>
<dbReference type="OrthoDB" id="9800780at2"/>
<dbReference type="Proteomes" id="UP000266340">
    <property type="component" value="Unassembled WGS sequence"/>
</dbReference>
<name>A0A398CP64_9BACL</name>
<proteinExistence type="predicted"/>
<reference evidence="2 3" key="1">
    <citation type="submission" date="2018-09" db="EMBL/GenBank/DDBJ databases">
        <title>Cohnella cavernae sp. nov., isolated from a karst cave.</title>
        <authorList>
            <person name="Zhu H."/>
        </authorList>
    </citation>
    <scope>NUCLEOTIDE SEQUENCE [LARGE SCALE GENOMIC DNA]</scope>
    <source>
        <strain evidence="2 3">K2E09-144</strain>
    </source>
</reference>
<keyword evidence="3" id="KW-1185">Reference proteome</keyword>
<comment type="caution">
    <text evidence="2">The sequence shown here is derived from an EMBL/GenBank/DDBJ whole genome shotgun (WGS) entry which is preliminary data.</text>
</comment>
<dbReference type="InterPro" id="IPR036779">
    <property type="entry name" value="LysM_dom_sf"/>
</dbReference>
<organism evidence="2 3">
    <name type="scientific">Cohnella faecalis</name>
    <dbReference type="NCBI Taxonomy" id="2315694"/>
    <lineage>
        <taxon>Bacteria</taxon>
        <taxon>Bacillati</taxon>
        <taxon>Bacillota</taxon>
        <taxon>Bacilli</taxon>
        <taxon>Bacillales</taxon>
        <taxon>Paenibacillaceae</taxon>
        <taxon>Cohnella</taxon>
    </lineage>
</organism>
<accession>A0A398CP64</accession>